<name>A0ABQ5DS55_9ASTR</name>
<proteinExistence type="predicted"/>
<dbReference type="Proteomes" id="UP001151760">
    <property type="component" value="Unassembled WGS sequence"/>
</dbReference>
<organism evidence="2 3">
    <name type="scientific">Tanacetum coccineum</name>
    <dbReference type="NCBI Taxonomy" id="301880"/>
    <lineage>
        <taxon>Eukaryota</taxon>
        <taxon>Viridiplantae</taxon>
        <taxon>Streptophyta</taxon>
        <taxon>Embryophyta</taxon>
        <taxon>Tracheophyta</taxon>
        <taxon>Spermatophyta</taxon>
        <taxon>Magnoliopsida</taxon>
        <taxon>eudicotyledons</taxon>
        <taxon>Gunneridae</taxon>
        <taxon>Pentapetalae</taxon>
        <taxon>asterids</taxon>
        <taxon>campanulids</taxon>
        <taxon>Asterales</taxon>
        <taxon>Asteraceae</taxon>
        <taxon>Asteroideae</taxon>
        <taxon>Anthemideae</taxon>
        <taxon>Anthemidinae</taxon>
        <taxon>Tanacetum</taxon>
    </lineage>
</organism>
<accession>A0ABQ5DS55</accession>
<evidence type="ECO:0000256" key="1">
    <source>
        <dbReference type="SAM" id="MobiDB-lite"/>
    </source>
</evidence>
<comment type="caution">
    <text evidence="2">The sequence shown here is derived from an EMBL/GenBank/DDBJ whole genome shotgun (WGS) entry which is preliminary data.</text>
</comment>
<reference evidence="2" key="1">
    <citation type="journal article" date="2022" name="Int. J. Mol. Sci.">
        <title>Draft Genome of Tanacetum Coccineum: Genomic Comparison of Closely Related Tanacetum-Family Plants.</title>
        <authorList>
            <person name="Yamashiro T."/>
            <person name="Shiraishi A."/>
            <person name="Nakayama K."/>
            <person name="Satake H."/>
        </authorList>
    </citation>
    <scope>NUCLEOTIDE SEQUENCE</scope>
</reference>
<gene>
    <name evidence="2" type="ORF">Tco_0941876</name>
</gene>
<keyword evidence="3" id="KW-1185">Reference proteome</keyword>
<feature type="region of interest" description="Disordered" evidence="1">
    <location>
        <begin position="187"/>
        <end position="222"/>
    </location>
</feature>
<protein>
    <submittedName>
        <fullName evidence="2">Uncharacterized protein</fullName>
    </submittedName>
</protein>
<reference evidence="2" key="2">
    <citation type="submission" date="2022-01" db="EMBL/GenBank/DDBJ databases">
        <authorList>
            <person name="Yamashiro T."/>
            <person name="Shiraishi A."/>
            <person name="Satake H."/>
            <person name="Nakayama K."/>
        </authorList>
    </citation>
    <scope>NUCLEOTIDE SEQUENCE</scope>
</reference>
<sequence>MDLLEKHLTKEILHEIDCKTALTKLRTIFKNTFNSELRERLQKLLYTVLNPSKIQGSVTWISLRNDDTFTSTMFLNVDQLQKQLDKDEFQEDRSMAAFWVLNIQFQQLIDSQFTLDYDSQMTNKYFVEYTGIEYDRRVNTRQMHKQESKVDMGKELDADLVDMQRQMQKQESKVDMGKAADADLVVKESSGTESGKQDTSSRSGNDADADNANIRPIYDEEPMAEVQLTAECNVFAIGQQQAEQSELINDGRVD</sequence>
<evidence type="ECO:0000313" key="2">
    <source>
        <dbReference type="EMBL" id="GJT42011.1"/>
    </source>
</evidence>
<feature type="compositionally biased region" description="Polar residues" evidence="1">
    <location>
        <begin position="189"/>
        <end position="204"/>
    </location>
</feature>
<evidence type="ECO:0000313" key="3">
    <source>
        <dbReference type="Proteomes" id="UP001151760"/>
    </source>
</evidence>
<dbReference type="EMBL" id="BQNB010015609">
    <property type="protein sequence ID" value="GJT42011.1"/>
    <property type="molecule type" value="Genomic_DNA"/>
</dbReference>